<reference evidence="2" key="1">
    <citation type="journal article" date="2020" name="Stud. Mycol.">
        <title>101 Dothideomycetes genomes: a test case for predicting lifestyles and emergence of pathogens.</title>
        <authorList>
            <person name="Haridas S."/>
            <person name="Albert R."/>
            <person name="Binder M."/>
            <person name="Bloem J."/>
            <person name="Labutti K."/>
            <person name="Salamov A."/>
            <person name="Andreopoulos B."/>
            <person name="Baker S."/>
            <person name="Barry K."/>
            <person name="Bills G."/>
            <person name="Bluhm B."/>
            <person name="Cannon C."/>
            <person name="Castanera R."/>
            <person name="Culley D."/>
            <person name="Daum C."/>
            <person name="Ezra D."/>
            <person name="Gonzalez J."/>
            <person name="Henrissat B."/>
            <person name="Kuo A."/>
            <person name="Liang C."/>
            <person name="Lipzen A."/>
            <person name="Lutzoni F."/>
            <person name="Magnuson J."/>
            <person name="Mondo S."/>
            <person name="Nolan M."/>
            <person name="Ohm R."/>
            <person name="Pangilinan J."/>
            <person name="Park H.-J."/>
            <person name="Ramirez L."/>
            <person name="Alfaro M."/>
            <person name="Sun H."/>
            <person name="Tritt A."/>
            <person name="Yoshinaga Y."/>
            <person name="Zwiers L.-H."/>
            <person name="Turgeon B."/>
            <person name="Goodwin S."/>
            <person name="Spatafora J."/>
            <person name="Crous P."/>
            <person name="Grigoriev I."/>
        </authorList>
    </citation>
    <scope>NUCLEOTIDE SEQUENCE</scope>
    <source>
        <strain evidence="2">CBS 107.79</strain>
    </source>
</reference>
<feature type="compositionally biased region" description="Polar residues" evidence="1">
    <location>
        <begin position="65"/>
        <end position="76"/>
    </location>
</feature>
<feature type="region of interest" description="Disordered" evidence="1">
    <location>
        <begin position="1"/>
        <end position="120"/>
    </location>
</feature>
<feature type="compositionally biased region" description="Acidic residues" evidence="1">
    <location>
        <begin position="327"/>
        <end position="337"/>
    </location>
</feature>
<feature type="compositionally biased region" description="Basic and acidic residues" evidence="1">
    <location>
        <begin position="406"/>
        <end position="415"/>
    </location>
</feature>
<dbReference type="Proteomes" id="UP000800036">
    <property type="component" value="Unassembled WGS sequence"/>
</dbReference>
<name>A0A6A5VP56_9PLEO</name>
<keyword evidence="3" id="KW-1185">Reference proteome</keyword>
<feature type="region of interest" description="Disordered" evidence="1">
    <location>
        <begin position="324"/>
        <end position="361"/>
    </location>
</feature>
<organism evidence="2 3">
    <name type="scientific">Bimuria novae-zelandiae CBS 107.79</name>
    <dbReference type="NCBI Taxonomy" id="1447943"/>
    <lineage>
        <taxon>Eukaryota</taxon>
        <taxon>Fungi</taxon>
        <taxon>Dikarya</taxon>
        <taxon>Ascomycota</taxon>
        <taxon>Pezizomycotina</taxon>
        <taxon>Dothideomycetes</taxon>
        <taxon>Pleosporomycetidae</taxon>
        <taxon>Pleosporales</taxon>
        <taxon>Massarineae</taxon>
        <taxon>Didymosphaeriaceae</taxon>
        <taxon>Bimuria</taxon>
    </lineage>
</organism>
<sequence>MDRTPSPPRRVRTPPAPLHGPKYDNYEPFSPRRSSRVAAQHNTHLHPHPEASASPPRKRTIRDVTPTNSGPKSVTRTARFALSPPSSPVSPAKARSPRSTRRIQRDAAALDSDSDNPTIAPARNLFPTLASHGMLPTPAKTPRKRALHTEDSLGSTSRVLFANRPSNVEDATPTPRKAHKSMKTALNLESFDEQTGSAASNIGVYVDSKERVPEREAAEDSPFVGRRGKGKAKAAPKKSRKVDERTKVMFEAAARDEGMVYIHRGKKIFRPFDDVATHSDDADAARSSADEAHRKADRNGSRRITRSAIQPKLLFKEEIERLKQENGEVDDDEEATTDIDLSIATPSRRTRRVDASASFPQEITEPVLKVQRQISFDSWSRVKPASRSSSSARAGTKRGGAPLEQPVDKRARTEHCSASSFASV</sequence>
<proteinExistence type="predicted"/>
<evidence type="ECO:0000313" key="3">
    <source>
        <dbReference type="Proteomes" id="UP000800036"/>
    </source>
</evidence>
<protein>
    <submittedName>
        <fullName evidence="2">Uncharacterized protein</fullName>
    </submittedName>
</protein>
<dbReference type="AlphaFoldDB" id="A0A6A5VP56"/>
<dbReference type="OrthoDB" id="5398515at2759"/>
<feature type="region of interest" description="Disordered" evidence="1">
    <location>
        <begin position="280"/>
        <end position="308"/>
    </location>
</feature>
<accession>A0A6A5VP56</accession>
<evidence type="ECO:0000256" key="1">
    <source>
        <dbReference type="SAM" id="MobiDB-lite"/>
    </source>
</evidence>
<feature type="compositionally biased region" description="Low complexity" evidence="1">
    <location>
        <begin position="378"/>
        <end position="394"/>
    </location>
</feature>
<gene>
    <name evidence="2" type="ORF">BU23DRAFT_230611</name>
</gene>
<evidence type="ECO:0000313" key="2">
    <source>
        <dbReference type="EMBL" id="KAF1978705.1"/>
    </source>
</evidence>
<feature type="region of interest" description="Disordered" evidence="1">
    <location>
        <begin position="378"/>
        <end position="424"/>
    </location>
</feature>
<dbReference type="EMBL" id="ML976660">
    <property type="protein sequence ID" value="KAF1978705.1"/>
    <property type="molecule type" value="Genomic_DNA"/>
</dbReference>
<feature type="compositionally biased region" description="Basic residues" evidence="1">
    <location>
        <begin position="226"/>
        <end position="240"/>
    </location>
</feature>
<feature type="compositionally biased region" description="Pro residues" evidence="1">
    <location>
        <begin position="1"/>
        <end position="18"/>
    </location>
</feature>
<feature type="region of interest" description="Disordered" evidence="1">
    <location>
        <begin position="211"/>
        <end position="243"/>
    </location>
</feature>
<feature type="compositionally biased region" description="Basic and acidic residues" evidence="1">
    <location>
        <begin position="280"/>
        <end position="300"/>
    </location>
</feature>